<evidence type="ECO:0000313" key="7">
    <source>
        <dbReference type="Proteomes" id="UP000025061"/>
    </source>
</evidence>
<evidence type="ECO:0000256" key="3">
    <source>
        <dbReference type="RuleBase" id="RU003616"/>
    </source>
</evidence>
<dbReference type="Pfam" id="PF00011">
    <property type="entry name" value="HSP20"/>
    <property type="match status" value="1"/>
</dbReference>
<dbReference type="AlphaFoldDB" id="A0A059FWG0"/>
<evidence type="ECO:0000256" key="1">
    <source>
        <dbReference type="ARBA" id="ARBA00023016"/>
    </source>
</evidence>
<dbReference type="CDD" id="cd06470">
    <property type="entry name" value="ACD_IbpA-B_like"/>
    <property type="match status" value="1"/>
</dbReference>
<feature type="region of interest" description="Disordered" evidence="4">
    <location>
        <begin position="137"/>
        <end position="161"/>
    </location>
</feature>
<evidence type="ECO:0000313" key="6">
    <source>
        <dbReference type="EMBL" id="KCZ94841.1"/>
    </source>
</evidence>
<dbReference type="InterPro" id="IPR002068">
    <property type="entry name" value="A-crystallin/Hsp20_dom"/>
</dbReference>
<comment type="similarity">
    <text evidence="2 3">Belongs to the small heat shock protein (HSP20) family.</text>
</comment>
<organism evidence="6 7">
    <name type="scientific">Hyphomonas hirschiana VP5</name>
    <dbReference type="NCBI Taxonomy" id="1280951"/>
    <lineage>
        <taxon>Bacteria</taxon>
        <taxon>Pseudomonadati</taxon>
        <taxon>Pseudomonadota</taxon>
        <taxon>Alphaproteobacteria</taxon>
        <taxon>Hyphomonadales</taxon>
        <taxon>Hyphomonadaceae</taxon>
        <taxon>Hyphomonas</taxon>
    </lineage>
</organism>
<dbReference type="Gene3D" id="2.60.40.790">
    <property type="match status" value="1"/>
</dbReference>
<protein>
    <submittedName>
        <fullName evidence="6">16 kDa heat shock protein A</fullName>
    </submittedName>
</protein>
<evidence type="ECO:0000259" key="5">
    <source>
        <dbReference type="PROSITE" id="PS01031"/>
    </source>
</evidence>
<dbReference type="PANTHER" id="PTHR47062:SF1">
    <property type="entry name" value="SMALL HEAT SHOCK PROTEIN IBPA"/>
    <property type="match status" value="1"/>
</dbReference>
<dbReference type="PATRIC" id="fig|1280951.3.peg.1736"/>
<name>A0A059FWG0_9PROT</name>
<dbReference type="InterPro" id="IPR008978">
    <property type="entry name" value="HSP20-like_chaperone"/>
</dbReference>
<keyword evidence="1 6" id="KW-0346">Stress response</keyword>
<proteinExistence type="inferred from homology"/>
<dbReference type="SUPFAM" id="SSF49764">
    <property type="entry name" value="HSP20-like chaperones"/>
    <property type="match status" value="1"/>
</dbReference>
<sequence>MSNIDLTPLYRTMVGFDRLAGMIDQASRLDGTQGYPPYNIERVDENAFAIEIAVAGFTEADIEIETKEGLLTVAGKKGDGENGDGRNFLHRGIAQRSFIRRFQLADHVLVTAASLEHGVLRIDLIREIPEEKKARKIEIGTGTQTKGPKLIGNKSATDNAA</sequence>
<gene>
    <name evidence="6" type="ORF">HHI_08603</name>
</gene>
<dbReference type="RefSeq" id="WP_011645061.1">
    <property type="nucleotide sequence ID" value="NZ_ARYI01000006.1"/>
</dbReference>
<keyword evidence="7" id="KW-1185">Reference proteome</keyword>
<accession>A0A059FWG0</accession>
<feature type="domain" description="SHSP" evidence="5">
    <location>
        <begin position="29"/>
        <end position="142"/>
    </location>
</feature>
<evidence type="ECO:0000256" key="4">
    <source>
        <dbReference type="SAM" id="MobiDB-lite"/>
    </source>
</evidence>
<evidence type="ECO:0000256" key="2">
    <source>
        <dbReference type="PROSITE-ProRule" id="PRU00285"/>
    </source>
</evidence>
<comment type="caution">
    <text evidence="6">The sequence shown here is derived from an EMBL/GenBank/DDBJ whole genome shotgun (WGS) entry which is preliminary data.</text>
</comment>
<dbReference type="OrthoDB" id="9810618at2"/>
<dbReference type="EMBL" id="ARYI01000006">
    <property type="protein sequence ID" value="KCZ94841.1"/>
    <property type="molecule type" value="Genomic_DNA"/>
</dbReference>
<dbReference type="Proteomes" id="UP000025061">
    <property type="component" value="Unassembled WGS sequence"/>
</dbReference>
<dbReference type="PROSITE" id="PS01031">
    <property type="entry name" value="SHSP"/>
    <property type="match status" value="1"/>
</dbReference>
<reference evidence="6 7" key="1">
    <citation type="submission" date="2013-04" db="EMBL/GenBank/DDBJ databases">
        <title>Hyphomonas hirschiana VP5 Genome Sequencing.</title>
        <authorList>
            <person name="Lai Q."/>
            <person name="Shao Z."/>
        </authorList>
    </citation>
    <scope>NUCLEOTIDE SEQUENCE [LARGE SCALE GENOMIC DNA]</scope>
    <source>
        <strain evidence="6 7">VP5</strain>
    </source>
</reference>
<dbReference type="InterPro" id="IPR037913">
    <property type="entry name" value="ACD_IbpA/B"/>
</dbReference>
<dbReference type="PANTHER" id="PTHR47062">
    <property type="match status" value="1"/>
</dbReference>